<dbReference type="Gene3D" id="3.90.660.10">
    <property type="match status" value="2"/>
</dbReference>
<name>A0A7R9FCT2_9NEOP</name>
<dbReference type="SUPFAM" id="SSF54373">
    <property type="entry name" value="FAD-linked reductases, C-terminal domain"/>
    <property type="match status" value="1"/>
</dbReference>
<dbReference type="AlphaFoldDB" id="A0A7R9FCT2"/>
<dbReference type="Pfam" id="PF01593">
    <property type="entry name" value="Amino_oxidase"/>
    <property type="match status" value="2"/>
</dbReference>
<accession>A0A7R9FCT2</accession>
<reference evidence="2" key="1">
    <citation type="submission" date="2020-11" db="EMBL/GenBank/DDBJ databases">
        <authorList>
            <person name="Tran Van P."/>
        </authorList>
    </citation>
    <scope>NUCLEOTIDE SEQUENCE</scope>
</reference>
<protein>
    <recommendedName>
        <fullName evidence="1">Amine oxidase domain-containing protein</fullName>
    </recommendedName>
</protein>
<dbReference type="PANTHER" id="PTHR10742:SF416">
    <property type="entry name" value="SPERMINE OXIDASE"/>
    <property type="match status" value="1"/>
</dbReference>
<dbReference type="Gene3D" id="3.50.50.60">
    <property type="entry name" value="FAD/NAD(P)-binding domain"/>
    <property type="match status" value="2"/>
</dbReference>
<gene>
    <name evidence="2" type="ORF">TBIB3V08_LOCUS12583</name>
</gene>
<sequence>MDKNNKSDLTICPTIGTSLIEPCILDPCIPKPCVTIIGAGLAGLSAAHRLTKCGIKNVTVLEATERYRSMCFLSLGDLAAAIQSFWLNDSSMELGAQWIHGACASNPVFTLAAQEGLLRPPLGLSNNSTGYFYTTDGRAVSPAVSIAAKKAFHRIKNLAINRFASNDNARQHMSLAEFLASQMDQELSRFPDIHRDDASRHGKEDDLYLVSADYYGSFISIPGGNVRVPLGHAGIMAPLLRDLPECCVKYCTPVKSIMWDAEETAGPRAKVHCFNGEEYPCDYVIVTTSLGVLKNTAKQLFCPELPENKQIAIDRLDDTMRLGWSTDELAMRFDWSKGITHIEPVVGSKHVLCAWIGGPDSAIMETCSDENVAEKLTKTIRKFTGNPCLPYPSTISRSTWCTNPYFCGAFSYMSISSTLGHKLELGTPIPGECGEVPPIILFAGEATLPGYHGTTQGAFVSGVKEADRIIKLTKKYQGPPNFKNLKYT</sequence>
<dbReference type="InterPro" id="IPR050281">
    <property type="entry name" value="Flavin_monoamine_oxidase"/>
</dbReference>
<dbReference type="SUPFAM" id="SSF51905">
    <property type="entry name" value="FAD/NAD(P)-binding domain"/>
    <property type="match status" value="1"/>
</dbReference>
<dbReference type="EMBL" id="OD574564">
    <property type="protein sequence ID" value="CAD7450313.1"/>
    <property type="molecule type" value="Genomic_DNA"/>
</dbReference>
<proteinExistence type="predicted"/>
<organism evidence="2">
    <name type="scientific">Timema bartmani</name>
    <dbReference type="NCBI Taxonomy" id="61472"/>
    <lineage>
        <taxon>Eukaryota</taxon>
        <taxon>Metazoa</taxon>
        <taxon>Ecdysozoa</taxon>
        <taxon>Arthropoda</taxon>
        <taxon>Hexapoda</taxon>
        <taxon>Insecta</taxon>
        <taxon>Pterygota</taxon>
        <taxon>Neoptera</taxon>
        <taxon>Polyneoptera</taxon>
        <taxon>Phasmatodea</taxon>
        <taxon>Timematodea</taxon>
        <taxon>Timematoidea</taxon>
        <taxon>Timematidae</taxon>
        <taxon>Timema</taxon>
    </lineage>
</organism>
<dbReference type="PANTHER" id="PTHR10742">
    <property type="entry name" value="FLAVIN MONOAMINE OXIDASE"/>
    <property type="match status" value="1"/>
</dbReference>
<evidence type="ECO:0000259" key="1">
    <source>
        <dbReference type="Pfam" id="PF01593"/>
    </source>
</evidence>
<feature type="domain" description="Amine oxidase" evidence="1">
    <location>
        <begin position="322"/>
        <end position="470"/>
    </location>
</feature>
<feature type="domain" description="Amine oxidase" evidence="1">
    <location>
        <begin position="41"/>
        <end position="317"/>
    </location>
</feature>
<evidence type="ECO:0000313" key="2">
    <source>
        <dbReference type="EMBL" id="CAD7450313.1"/>
    </source>
</evidence>
<dbReference type="GO" id="GO:0046592">
    <property type="term" value="F:polyamine oxidase activity"/>
    <property type="evidence" value="ECO:0007669"/>
    <property type="project" value="TreeGrafter"/>
</dbReference>
<dbReference type="InterPro" id="IPR036188">
    <property type="entry name" value="FAD/NAD-bd_sf"/>
</dbReference>
<dbReference type="InterPro" id="IPR002937">
    <property type="entry name" value="Amino_oxidase"/>
</dbReference>